<evidence type="ECO:0000313" key="1">
    <source>
        <dbReference type="EMBL" id="GAA0166413.1"/>
    </source>
</evidence>
<protein>
    <submittedName>
        <fullName evidence="1">Uncharacterized protein</fullName>
    </submittedName>
</protein>
<gene>
    <name evidence="1" type="ORF">LIER_21569</name>
</gene>
<name>A0AAV3QUW1_LITER</name>
<reference evidence="1 2" key="1">
    <citation type="submission" date="2024-01" db="EMBL/GenBank/DDBJ databases">
        <title>The complete chloroplast genome sequence of Lithospermum erythrorhizon: insights into the phylogenetic relationship among Boraginaceae species and the maternal lineages of purple gromwells.</title>
        <authorList>
            <person name="Okada T."/>
            <person name="Watanabe K."/>
        </authorList>
    </citation>
    <scope>NUCLEOTIDE SEQUENCE [LARGE SCALE GENOMIC DNA]</scope>
</reference>
<sequence length="104" mass="11811">MNCFKLPVGTIDTLNSLMKKFFWTGSDKERGIHWKSWSSLCEEKFKGDLGFKDLKCMNLALLAKQGCTITKREASFQGPEDIISIPPSCMQNLDLIRRMDGGVY</sequence>
<dbReference type="Proteomes" id="UP001454036">
    <property type="component" value="Unassembled WGS sequence"/>
</dbReference>
<dbReference type="PANTHER" id="PTHR33116">
    <property type="entry name" value="REVERSE TRANSCRIPTASE ZINC-BINDING DOMAIN-CONTAINING PROTEIN-RELATED-RELATED"/>
    <property type="match status" value="1"/>
</dbReference>
<proteinExistence type="predicted"/>
<dbReference type="EMBL" id="BAABME010005718">
    <property type="protein sequence ID" value="GAA0166413.1"/>
    <property type="molecule type" value="Genomic_DNA"/>
</dbReference>
<dbReference type="PANTHER" id="PTHR33116:SF86">
    <property type="entry name" value="REVERSE TRANSCRIPTASE DOMAIN-CONTAINING PROTEIN"/>
    <property type="match status" value="1"/>
</dbReference>
<organism evidence="1 2">
    <name type="scientific">Lithospermum erythrorhizon</name>
    <name type="common">Purple gromwell</name>
    <name type="synonym">Lithospermum officinale var. erythrorhizon</name>
    <dbReference type="NCBI Taxonomy" id="34254"/>
    <lineage>
        <taxon>Eukaryota</taxon>
        <taxon>Viridiplantae</taxon>
        <taxon>Streptophyta</taxon>
        <taxon>Embryophyta</taxon>
        <taxon>Tracheophyta</taxon>
        <taxon>Spermatophyta</taxon>
        <taxon>Magnoliopsida</taxon>
        <taxon>eudicotyledons</taxon>
        <taxon>Gunneridae</taxon>
        <taxon>Pentapetalae</taxon>
        <taxon>asterids</taxon>
        <taxon>lamiids</taxon>
        <taxon>Boraginales</taxon>
        <taxon>Boraginaceae</taxon>
        <taxon>Boraginoideae</taxon>
        <taxon>Lithospermeae</taxon>
        <taxon>Lithospermum</taxon>
    </lineage>
</organism>
<comment type="caution">
    <text evidence="1">The sequence shown here is derived from an EMBL/GenBank/DDBJ whole genome shotgun (WGS) entry which is preliminary data.</text>
</comment>
<keyword evidence="2" id="KW-1185">Reference proteome</keyword>
<dbReference type="AlphaFoldDB" id="A0AAV3QUW1"/>
<accession>A0AAV3QUW1</accession>
<evidence type="ECO:0000313" key="2">
    <source>
        <dbReference type="Proteomes" id="UP001454036"/>
    </source>
</evidence>